<feature type="domain" description="Protein FecR C-terminal" evidence="3">
    <location>
        <begin position="326"/>
        <end position="392"/>
    </location>
</feature>
<dbReference type="PANTHER" id="PTHR30273">
    <property type="entry name" value="PERIPLASMIC SIGNAL SENSOR AND SIGMA FACTOR ACTIVATOR FECR-RELATED"/>
    <property type="match status" value="1"/>
</dbReference>
<dbReference type="InterPro" id="IPR032508">
    <property type="entry name" value="FecR_C"/>
</dbReference>
<proteinExistence type="predicted"/>
<keyword evidence="1" id="KW-0472">Membrane</keyword>
<sequence>MNLEFNKAEDFLLDDSFLRYCTRADHSAIQYWESWILANPEKKVVFNKARELFLLINGQQGQLDAAVNDFRVLLQEHVNPHTPRRIVWYRWAAAAAILVLAGAGTWYTVLTKRHTEKSESEMMAKADVMPGSQKAQLVLGDGTTIELDSLKKQSLKEDDGTRIDKGEGKLVYDATRKTGDAVVFNTLTTPRGGEYQLVLPDGSMVWLNAASSLRFPTRFTGNERTVYLTGEAYFEVAAEATQPFKVQLENGAKIAVLGTSFNIMAYSDEKEINTTLVTGKVKVSTAKGNSVLLTPAQQAVLQRSNSELAVTPADIDKTIAWKSGLFEFDDDDISLVMRQLARWYDVDVKFTGPIPDKHYTGSIRKQSTLSQTLRILKTAGIQYKIEGKQIVVEVKQ</sequence>
<keyword evidence="5" id="KW-1185">Reference proteome</keyword>
<evidence type="ECO:0000313" key="5">
    <source>
        <dbReference type="Proteomes" id="UP000260644"/>
    </source>
</evidence>
<comment type="caution">
    <text evidence="4">The sequence shown here is derived from an EMBL/GenBank/DDBJ whole genome shotgun (WGS) entry which is preliminary data.</text>
</comment>
<keyword evidence="1" id="KW-1133">Transmembrane helix</keyword>
<dbReference type="FunFam" id="2.60.120.1440:FF:000001">
    <property type="entry name" value="Putative anti-sigma factor"/>
    <property type="match status" value="1"/>
</dbReference>
<dbReference type="OrthoDB" id="629393at2"/>
<evidence type="ECO:0000259" key="2">
    <source>
        <dbReference type="Pfam" id="PF04773"/>
    </source>
</evidence>
<dbReference type="Gene3D" id="3.55.50.30">
    <property type="match status" value="1"/>
</dbReference>
<dbReference type="Proteomes" id="UP000260644">
    <property type="component" value="Unassembled WGS sequence"/>
</dbReference>
<evidence type="ECO:0000256" key="1">
    <source>
        <dbReference type="SAM" id="Phobius"/>
    </source>
</evidence>
<dbReference type="AlphaFoldDB" id="A0A3E1Y983"/>
<protein>
    <submittedName>
        <fullName evidence="4">FecR family protein</fullName>
    </submittedName>
</protein>
<name>A0A3E1Y983_9BACT</name>
<evidence type="ECO:0000259" key="3">
    <source>
        <dbReference type="Pfam" id="PF16344"/>
    </source>
</evidence>
<dbReference type="InterPro" id="IPR012373">
    <property type="entry name" value="Ferrdict_sens_TM"/>
</dbReference>
<dbReference type="PANTHER" id="PTHR30273:SF2">
    <property type="entry name" value="PROTEIN FECR"/>
    <property type="match status" value="1"/>
</dbReference>
<gene>
    <name evidence="4" type="ORF">DVR12_15055</name>
</gene>
<dbReference type="InterPro" id="IPR006860">
    <property type="entry name" value="FecR"/>
</dbReference>
<dbReference type="GO" id="GO:0016989">
    <property type="term" value="F:sigma factor antagonist activity"/>
    <property type="evidence" value="ECO:0007669"/>
    <property type="project" value="TreeGrafter"/>
</dbReference>
<feature type="transmembrane region" description="Helical" evidence="1">
    <location>
        <begin position="88"/>
        <end position="110"/>
    </location>
</feature>
<reference evidence="4 5" key="1">
    <citation type="submission" date="2018-07" db="EMBL/GenBank/DDBJ databases">
        <title>Chitinophaga K2CV101002-2 sp. nov., isolated from a monsoon evergreen broad-leaved forest soil.</title>
        <authorList>
            <person name="Lv Y."/>
        </authorList>
    </citation>
    <scope>NUCLEOTIDE SEQUENCE [LARGE SCALE GENOMIC DNA]</scope>
    <source>
        <strain evidence="4 5">GDMCC 1.1288</strain>
    </source>
</reference>
<keyword evidence="1" id="KW-0812">Transmembrane</keyword>
<dbReference type="RefSeq" id="WP_116976613.1">
    <property type="nucleotide sequence ID" value="NZ_QPMM01000007.1"/>
</dbReference>
<evidence type="ECO:0000313" key="4">
    <source>
        <dbReference type="EMBL" id="RFS21962.1"/>
    </source>
</evidence>
<feature type="domain" description="FecR protein" evidence="2">
    <location>
        <begin position="186"/>
        <end position="282"/>
    </location>
</feature>
<dbReference type="Gene3D" id="2.60.120.1440">
    <property type="match status" value="1"/>
</dbReference>
<dbReference type="Pfam" id="PF04773">
    <property type="entry name" value="FecR"/>
    <property type="match status" value="1"/>
</dbReference>
<organism evidence="4 5">
    <name type="scientific">Chitinophaga silvatica</name>
    <dbReference type="NCBI Taxonomy" id="2282649"/>
    <lineage>
        <taxon>Bacteria</taxon>
        <taxon>Pseudomonadati</taxon>
        <taxon>Bacteroidota</taxon>
        <taxon>Chitinophagia</taxon>
        <taxon>Chitinophagales</taxon>
        <taxon>Chitinophagaceae</taxon>
        <taxon>Chitinophaga</taxon>
    </lineage>
</organism>
<accession>A0A3E1Y983</accession>
<dbReference type="EMBL" id="QPMM01000007">
    <property type="protein sequence ID" value="RFS21962.1"/>
    <property type="molecule type" value="Genomic_DNA"/>
</dbReference>
<dbReference type="Pfam" id="PF16344">
    <property type="entry name" value="FecR_C"/>
    <property type="match status" value="1"/>
</dbReference>